<dbReference type="Pfam" id="PF12854">
    <property type="entry name" value="PPR_1"/>
    <property type="match status" value="1"/>
</dbReference>
<dbReference type="Pfam" id="PF13041">
    <property type="entry name" value="PPR_2"/>
    <property type="match status" value="3"/>
</dbReference>
<feature type="repeat" description="PPR" evidence="2">
    <location>
        <begin position="290"/>
        <end position="320"/>
    </location>
</feature>
<dbReference type="InterPro" id="IPR046960">
    <property type="entry name" value="PPR_At4g14850-like_plant"/>
</dbReference>
<dbReference type="GO" id="GO:0009451">
    <property type="term" value="P:RNA modification"/>
    <property type="evidence" value="ECO:0007669"/>
    <property type="project" value="InterPro"/>
</dbReference>
<gene>
    <name evidence="3" type="ORF">MKW98_027165</name>
</gene>
<sequence length="649" mass="72841">MNTRPNIVCKHLSHLTSPNYLTLSFQTLTNPNPISNKIISTKFLVHKNSEITKNGRNGNLREVESIFNQLPTKNIISWTAMLTAYAENNEITKARRLFDEMPQRNTATWNAMITAYIRTIPERNVVTYAVMITGFVGVGMLNEAETIYYEMPVIGRDPVVSNAMINGYLKLGELEHAVFVFDSMVERNVVSWSSVLDGYCKNGKVSEAEILFQKMPEKNVVSWTTMISGYMKSGQWAKGFELFSKMKRDELVEVNSTTMAVMLETCASLGRFKEGIQIHGLVFSMGFEFDVYLGNSIINMYCRVARMDDARNVFDMMNKKDVVSWNSLITGFVQNGETKKACAYFGKMPSKDVVSWTNMIAAFSNQGRMEDSLRLFNEMPKKDGIAWTAIISGFVGNGKFEEAFQMFIQMSREAIKPNSHTMSSVLCASSGLASLNQGEQIHANVVKMNMESELSIQNSLIAMYSKCGDVNTAYKIFSSIRTPDLLSFNSMITSFAQHEEGCEPNEITFLGVLSACVHVGLVNEGWNYFRSMSYMHHIQPGPDHYACMVDLLARSGLFIKALDLIQSMPMKPHSGIWGALLSASRTHMNVDIAELSARHLIELEPDNATPYVVLSNIYSVVGLQEDEKELRLIKNQKGVKKSPGCSWIT</sequence>
<dbReference type="PANTHER" id="PTHR47926">
    <property type="entry name" value="PENTATRICOPEPTIDE REPEAT-CONTAINING PROTEIN"/>
    <property type="match status" value="1"/>
</dbReference>
<feature type="repeat" description="PPR" evidence="2">
    <location>
        <begin position="383"/>
        <end position="417"/>
    </location>
</feature>
<feature type="repeat" description="PPR" evidence="2">
    <location>
        <begin position="124"/>
        <end position="158"/>
    </location>
</feature>
<dbReference type="Gene3D" id="1.25.40.10">
    <property type="entry name" value="Tetratricopeptide repeat domain"/>
    <property type="match status" value="6"/>
</dbReference>
<dbReference type="Proteomes" id="UP001202328">
    <property type="component" value="Unassembled WGS sequence"/>
</dbReference>
<evidence type="ECO:0000256" key="1">
    <source>
        <dbReference type="ARBA" id="ARBA00022737"/>
    </source>
</evidence>
<organism evidence="3 4">
    <name type="scientific">Papaver atlanticum</name>
    <dbReference type="NCBI Taxonomy" id="357466"/>
    <lineage>
        <taxon>Eukaryota</taxon>
        <taxon>Viridiplantae</taxon>
        <taxon>Streptophyta</taxon>
        <taxon>Embryophyta</taxon>
        <taxon>Tracheophyta</taxon>
        <taxon>Spermatophyta</taxon>
        <taxon>Magnoliopsida</taxon>
        <taxon>Ranunculales</taxon>
        <taxon>Papaveraceae</taxon>
        <taxon>Papaveroideae</taxon>
        <taxon>Papaver</taxon>
    </lineage>
</organism>
<proteinExistence type="predicted"/>
<evidence type="ECO:0000256" key="2">
    <source>
        <dbReference type="PROSITE-ProRule" id="PRU00708"/>
    </source>
</evidence>
<reference evidence="3" key="1">
    <citation type="submission" date="2022-04" db="EMBL/GenBank/DDBJ databases">
        <title>A functionally conserved STORR gene fusion in Papaver species that diverged 16.8 million years ago.</title>
        <authorList>
            <person name="Catania T."/>
        </authorList>
    </citation>
    <scope>NUCLEOTIDE SEQUENCE</scope>
    <source>
        <strain evidence="3">S-188037</strain>
    </source>
</reference>
<keyword evidence="1" id="KW-0677">Repeat</keyword>
<dbReference type="InterPro" id="IPR002885">
    <property type="entry name" value="PPR_rpt"/>
</dbReference>
<dbReference type="PANTHER" id="PTHR47926:SF404">
    <property type="entry name" value="(PPR) REPEAT-CONTAINING PROTEIN, PUTATIVE-RELATED"/>
    <property type="match status" value="1"/>
</dbReference>
<feature type="repeat" description="PPR" evidence="2">
    <location>
        <begin position="74"/>
        <end position="108"/>
    </location>
</feature>
<dbReference type="GO" id="GO:0003723">
    <property type="term" value="F:RNA binding"/>
    <property type="evidence" value="ECO:0007669"/>
    <property type="project" value="InterPro"/>
</dbReference>
<name>A0AAD4T3N8_9MAGN</name>
<evidence type="ECO:0000313" key="3">
    <source>
        <dbReference type="EMBL" id="KAI3935345.1"/>
    </source>
</evidence>
<protein>
    <recommendedName>
        <fullName evidence="5">Pentatricopeptide repeat-containing protein</fullName>
    </recommendedName>
</protein>
<dbReference type="Pfam" id="PF20431">
    <property type="entry name" value="E_motif"/>
    <property type="match status" value="1"/>
</dbReference>
<dbReference type="Pfam" id="PF01535">
    <property type="entry name" value="PPR"/>
    <property type="match status" value="5"/>
</dbReference>
<dbReference type="EMBL" id="JAJJMB010006269">
    <property type="protein sequence ID" value="KAI3935345.1"/>
    <property type="molecule type" value="Genomic_DNA"/>
</dbReference>
<feature type="repeat" description="PPR" evidence="2">
    <location>
        <begin position="321"/>
        <end position="355"/>
    </location>
</feature>
<accession>A0AAD4T3N8</accession>
<dbReference type="NCBIfam" id="TIGR00756">
    <property type="entry name" value="PPR"/>
    <property type="match status" value="9"/>
</dbReference>
<keyword evidence="4" id="KW-1185">Reference proteome</keyword>
<feature type="repeat" description="PPR" evidence="2">
    <location>
        <begin position="188"/>
        <end position="222"/>
    </location>
</feature>
<dbReference type="AlphaFoldDB" id="A0AAD4T3N8"/>
<evidence type="ECO:0000313" key="4">
    <source>
        <dbReference type="Proteomes" id="UP001202328"/>
    </source>
</evidence>
<dbReference type="InterPro" id="IPR011990">
    <property type="entry name" value="TPR-like_helical_dom_sf"/>
</dbReference>
<dbReference type="InterPro" id="IPR046848">
    <property type="entry name" value="E_motif"/>
</dbReference>
<dbReference type="PROSITE" id="PS51375">
    <property type="entry name" value="PPR"/>
    <property type="match status" value="6"/>
</dbReference>
<evidence type="ECO:0008006" key="5">
    <source>
        <dbReference type="Google" id="ProtNLM"/>
    </source>
</evidence>
<dbReference type="FunFam" id="1.25.40.10:FF:001093">
    <property type="entry name" value="Pentatricopeptide repeat-containing protein At2g34400"/>
    <property type="match status" value="1"/>
</dbReference>
<comment type="caution">
    <text evidence="3">The sequence shown here is derived from an EMBL/GenBank/DDBJ whole genome shotgun (WGS) entry which is preliminary data.</text>
</comment>
<dbReference type="FunFam" id="1.25.40.10:FF:000606">
    <property type="entry name" value="Putative pentatricopeptide repeat-containing protein"/>
    <property type="match status" value="1"/>
</dbReference>